<organism evidence="1 2">
    <name type="scientific">Pedobacter alluvionis</name>
    <dbReference type="NCBI Taxonomy" id="475253"/>
    <lineage>
        <taxon>Bacteria</taxon>
        <taxon>Pseudomonadati</taxon>
        <taxon>Bacteroidota</taxon>
        <taxon>Sphingobacteriia</taxon>
        <taxon>Sphingobacteriales</taxon>
        <taxon>Sphingobacteriaceae</taxon>
        <taxon>Pedobacter</taxon>
    </lineage>
</organism>
<comment type="caution">
    <text evidence="1">The sequence shown here is derived from an EMBL/GenBank/DDBJ whole genome shotgun (WGS) entry which is preliminary data.</text>
</comment>
<accession>A0A497Y9G4</accession>
<sequence length="56" mass="6262">MHTDLKIRVYLCSFVLKTLNLMTLGASLSHLGTVVADLGFPKLNKLIIHNNHFIKA</sequence>
<evidence type="ECO:0000313" key="1">
    <source>
        <dbReference type="EMBL" id="RLJ80202.1"/>
    </source>
</evidence>
<dbReference type="EMBL" id="RCCK01000010">
    <property type="protein sequence ID" value="RLJ80202.1"/>
    <property type="molecule type" value="Genomic_DNA"/>
</dbReference>
<evidence type="ECO:0000313" key="2">
    <source>
        <dbReference type="Proteomes" id="UP000273898"/>
    </source>
</evidence>
<reference evidence="1 2" key="1">
    <citation type="submission" date="2018-10" db="EMBL/GenBank/DDBJ databases">
        <title>Genomic Encyclopedia of Archaeal and Bacterial Type Strains, Phase II (KMG-II): from individual species to whole genera.</title>
        <authorList>
            <person name="Goeker M."/>
        </authorList>
    </citation>
    <scope>NUCLEOTIDE SEQUENCE [LARGE SCALE GENOMIC DNA]</scope>
    <source>
        <strain evidence="1 2">DSM 19624</strain>
    </source>
</reference>
<dbReference type="AlphaFoldDB" id="A0A497Y9G4"/>
<name>A0A497Y9G4_9SPHI</name>
<proteinExistence type="predicted"/>
<gene>
    <name evidence="1" type="ORF">BCL90_0950</name>
</gene>
<dbReference type="Proteomes" id="UP000273898">
    <property type="component" value="Unassembled WGS sequence"/>
</dbReference>
<protein>
    <submittedName>
        <fullName evidence="1">Uncharacterized protein</fullName>
    </submittedName>
</protein>